<organism evidence="1 2">
    <name type="scientific">Mucor flavus</name>
    <dbReference type="NCBI Taxonomy" id="439312"/>
    <lineage>
        <taxon>Eukaryota</taxon>
        <taxon>Fungi</taxon>
        <taxon>Fungi incertae sedis</taxon>
        <taxon>Mucoromycota</taxon>
        <taxon>Mucoromycotina</taxon>
        <taxon>Mucoromycetes</taxon>
        <taxon>Mucorales</taxon>
        <taxon>Mucorineae</taxon>
        <taxon>Mucoraceae</taxon>
        <taxon>Mucor</taxon>
    </lineage>
</organism>
<proteinExistence type="predicted"/>
<accession>A0ABP9YNN7</accession>
<dbReference type="EMBL" id="BAABUK010000003">
    <property type="protein sequence ID" value="GAA5808476.1"/>
    <property type="molecule type" value="Genomic_DNA"/>
</dbReference>
<name>A0ABP9YNN7_9FUNG</name>
<protein>
    <submittedName>
        <fullName evidence="1">Uncharacterized protein</fullName>
    </submittedName>
</protein>
<keyword evidence="2" id="KW-1185">Reference proteome</keyword>
<evidence type="ECO:0000313" key="2">
    <source>
        <dbReference type="Proteomes" id="UP001473302"/>
    </source>
</evidence>
<dbReference type="Proteomes" id="UP001473302">
    <property type="component" value="Unassembled WGS sequence"/>
</dbReference>
<comment type="caution">
    <text evidence="1">The sequence shown here is derived from an EMBL/GenBank/DDBJ whole genome shotgun (WGS) entry which is preliminary data.</text>
</comment>
<gene>
    <name evidence="1" type="ORF">MFLAVUS_001867</name>
</gene>
<sequence>MRITGRVENKLKDLNIIDFTQKGVYNVFQEILTPEFFENSNEPDERDWEADECCAKLLKRIKEAGHDQENLIVAIRAPVIEPINFRPYKHRDLRTLQSIIVNRLAIITLRMSYSAILASVADLPQEDEQEKEEVYDEE</sequence>
<reference evidence="1 2" key="1">
    <citation type="submission" date="2024-04" db="EMBL/GenBank/DDBJ databases">
        <title>genome sequences of Mucor flavus KT1a and Helicostylum pulchrum KT1b strains isolated from the surface of a dry-aged beef.</title>
        <authorList>
            <person name="Toyotome T."/>
            <person name="Hosono M."/>
            <person name="Torimaru M."/>
            <person name="Fukuda K."/>
            <person name="Mikami N."/>
        </authorList>
    </citation>
    <scope>NUCLEOTIDE SEQUENCE [LARGE SCALE GENOMIC DNA]</scope>
    <source>
        <strain evidence="1 2">KT1a</strain>
    </source>
</reference>
<evidence type="ECO:0000313" key="1">
    <source>
        <dbReference type="EMBL" id="GAA5808476.1"/>
    </source>
</evidence>